<dbReference type="SMART" id="SM00540">
    <property type="entry name" value="LEM"/>
    <property type="match status" value="1"/>
</dbReference>
<evidence type="ECO:0000259" key="3">
    <source>
        <dbReference type="PROSITE" id="PS50954"/>
    </source>
</evidence>
<accession>A0A6J1MI93</accession>
<dbReference type="AlphaFoldDB" id="A0A6J1MI93"/>
<organism evidence="4 5">
    <name type="scientific">Drosophila hydei</name>
    <name type="common">Fruit fly</name>
    <dbReference type="NCBI Taxonomy" id="7224"/>
    <lineage>
        <taxon>Eukaryota</taxon>
        <taxon>Metazoa</taxon>
        <taxon>Ecdysozoa</taxon>
        <taxon>Arthropoda</taxon>
        <taxon>Hexapoda</taxon>
        <taxon>Insecta</taxon>
        <taxon>Pterygota</taxon>
        <taxon>Neoptera</taxon>
        <taxon>Endopterygota</taxon>
        <taxon>Diptera</taxon>
        <taxon>Brachycera</taxon>
        <taxon>Muscomorpha</taxon>
        <taxon>Ephydroidea</taxon>
        <taxon>Drosophilidae</taxon>
        <taxon>Drosophila</taxon>
    </lineage>
</organism>
<name>A0A6J1MI93_DROHY</name>
<protein>
    <submittedName>
        <fullName evidence="5">LEM domain-containing protein Bocksbeutel</fullName>
    </submittedName>
</protein>
<feature type="region of interest" description="Disordered" evidence="1">
    <location>
        <begin position="63"/>
        <end position="94"/>
    </location>
</feature>
<keyword evidence="2" id="KW-1133">Transmembrane helix</keyword>
<keyword evidence="2" id="KW-0812">Transmembrane</keyword>
<dbReference type="SUPFAM" id="SSF63451">
    <property type="entry name" value="LEM domain"/>
    <property type="match status" value="1"/>
</dbReference>
<evidence type="ECO:0000256" key="2">
    <source>
        <dbReference type="SAM" id="Phobius"/>
    </source>
</evidence>
<feature type="region of interest" description="Disordered" evidence="1">
    <location>
        <begin position="319"/>
        <end position="386"/>
    </location>
</feature>
<evidence type="ECO:0000313" key="5">
    <source>
        <dbReference type="RefSeq" id="XP_023176787.1"/>
    </source>
</evidence>
<dbReference type="PROSITE" id="PS50954">
    <property type="entry name" value="LEM"/>
    <property type="match status" value="1"/>
</dbReference>
<feature type="compositionally biased region" description="Basic and acidic residues" evidence="1">
    <location>
        <begin position="77"/>
        <end position="86"/>
    </location>
</feature>
<dbReference type="RefSeq" id="XP_023176787.1">
    <property type="nucleotide sequence ID" value="XM_023321019.2"/>
</dbReference>
<dbReference type="GeneID" id="111603434"/>
<dbReference type="InterPro" id="IPR011015">
    <property type="entry name" value="LEM/LEM-like_dom_sf"/>
</dbReference>
<feature type="compositionally biased region" description="Polar residues" evidence="1">
    <location>
        <begin position="137"/>
        <end position="173"/>
    </location>
</feature>
<feature type="compositionally biased region" description="Acidic residues" evidence="1">
    <location>
        <begin position="180"/>
        <end position="190"/>
    </location>
</feature>
<feature type="transmembrane region" description="Helical" evidence="2">
    <location>
        <begin position="409"/>
        <end position="427"/>
    </location>
</feature>
<feature type="region of interest" description="Disordered" evidence="1">
    <location>
        <begin position="120"/>
        <end position="192"/>
    </location>
</feature>
<dbReference type="CDD" id="cd12934">
    <property type="entry name" value="LEM"/>
    <property type="match status" value="1"/>
</dbReference>
<feature type="domain" description="LEM" evidence="3">
    <location>
        <begin position="4"/>
        <end position="48"/>
    </location>
</feature>
<feature type="compositionally biased region" description="Low complexity" evidence="1">
    <location>
        <begin position="331"/>
        <end position="342"/>
    </location>
</feature>
<keyword evidence="4" id="KW-1185">Reference proteome</keyword>
<sequence>MSDLSYLETISHKELHAKCLEYGLPNIPVTDTSRKVILRRLRATILGTQDKNTAATNIRRKTVHSSKATPAAAINSKESRVADKIPSRNNNKNNVRRTIATTPKEYYPLDNSSVRSIETTTTVSDVGSQSEDDDFYQLNTPRTKLQQSQDTRQRRSVSLSKSGVLTTSYTREIQQPHYEEDQDEEPEEEPQSYTYQRPMVTTAPIHKLPVSQPRVERSYRPELNFTQTHLNSTSYTEAPNEFNELGIQQASRNTYSGSAAPFNTGIATTSAIRQRQSNGESGFTRGRLLQPTYKANTLYPQLNDFYDQHNNSIEPMDIETDSESESEIHHQPQQQPQQQYHHQQQRSSGNNQDSPYLSHFSRELDARKRSSPLARPQMRTTIQQQEANTPIQKFRELMIALNRTYNLKFYFLLALAVLLATLIYVIVTPAV</sequence>
<dbReference type="Proteomes" id="UP000504633">
    <property type="component" value="Unplaced"/>
</dbReference>
<keyword evidence="2" id="KW-0472">Membrane</keyword>
<evidence type="ECO:0000256" key="1">
    <source>
        <dbReference type="SAM" id="MobiDB-lite"/>
    </source>
</evidence>
<dbReference type="OrthoDB" id="8068829at2759"/>
<feature type="compositionally biased region" description="Polar residues" evidence="1">
    <location>
        <begin position="120"/>
        <end position="129"/>
    </location>
</feature>
<feature type="compositionally biased region" description="Polar residues" evidence="1">
    <location>
        <begin position="346"/>
        <end position="355"/>
    </location>
</feature>
<dbReference type="KEGG" id="dhe:111603434"/>
<gene>
    <name evidence="5" type="primary">LOC111603434</name>
</gene>
<dbReference type="OMA" id="LNQFYDQ"/>
<dbReference type="InterPro" id="IPR003887">
    <property type="entry name" value="LEM_dom"/>
</dbReference>
<reference evidence="5" key="1">
    <citation type="submission" date="2025-08" db="UniProtKB">
        <authorList>
            <consortium name="RefSeq"/>
        </authorList>
    </citation>
    <scope>IDENTIFICATION</scope>
    <source>
        <strain evidence="5">15085-1641.00</strain>
        <tissue evidence="5">Whole body</tissue>
    </source>
</reference>
<evidence type="ECO:0000313" key="4">
    <source>
        <dbReference type="Proteomes" id="UP000504633"/>
    </source>
</evidence>
<proteinExistence type="predicted"/>